<feature type="region of interest" description="Disordered" evidence="1">
    <location>
        <begin position="1"/>
        <end position="29"/>
    </location>
</feature>
<evidence type="ECO:0000313" key="2">
    <source>
        <dbReference type="EMBL" id="JAB97035.1"/>
    </source>
</evidence>
<name>W8B780_CERCA</name>
<sequence length="450" mass="51575">MPVNPANLVRPPVLNVQPGQSAGQSLPTSNSFSMDELTSVITNIVNNVLRTEGRNIVQAALNPNANFSNVTDITIDSNLSGNVSDLDKIPDVVRCLREFSGNPGELTSWRKSVDRILHIYEPMKGTPKYYGILNVIRNKIVGNADTALESYNTPLDWKAISKCLTLHYADKRDLGTLEYQMTALVQGSLTIQEFYQKVYSHLSLILNKLGCMEVGQEAMHLLTRTYRDKALDTFVRGLKGDLPRLLGMREPVDLPQALHLCLKLENQNFRSSYALSNSNGNHNRRHQDFRPPLPPRRMNNEFYPELAHMPQPRLYAANAHRTPQINYQVQRPQQLHQQFNPPPRPLFKPQPRPEPMEIDQTLRSRHINYMNKPRNNDLTNKRPPPINPTPSMPPYKIQRNFHIDSEQYPTMTSDSKTNDNTENYNEEYYSNNDASIDENYIDTTDLHFLE</sequence>
<reference evidence="2" key="1">
    <citation type="submission" date="2013-07" db="EMBL/GenBank/DDBJ databases">
        <authorList>
            <person name="Geib S."/>
        </authorList>
    </citation>
    <scope>NUCLEOTIDE SEQUENCE</scope>
</reference>
<dbReference type="AlphaFoldDB" id="W8B780"/>
<feature type="compositionally biased region" description="Pro residues" evidence="1">
    <location>
        <begin position="382"/>
        <end position="391"/>
    </location>
</feature>
<accession>W8B780</accession>
<feature type="region of interest" description="Disordered" evidence="1">
    <location>
        <begin position="276"/>
        <end position="295"/>
    </location>
</feature>
<reference evidence="2" key="2">
    <citation type="journal article" date="2014" name="BMC Genomics">
        <title>A genomic perspective to assessing quality of mass-reared SIT flies used in Mediterranean fruit fly (Ceratitis capitata) eradication in California.</title>
        <authorList>
            <person name="Calla B."/>
            <person name="Hall B."/>
            <person name="Hou S."/>
            <person name="Geib S.M."/>
        </authorList>
    </citation>
    <scope>NUCLEOTIDE SEQUENCE</scope>
</reference>
<feature type="compositionally biased region" description="Polar residues" evidence="1">
    <location>
        <begin position="17"/>
        <end position="29"/>
    </location>
</feature>
<evidence type="ECO:0000256" key="1">
    <source>
        <dbReference type="SAM" id="MobiDB-lite"/>
    </source>
</evidence>
<gene>
    <name evidence="2" type="primary">GAGHB</name>
</gene>
<protein>
    <submittedName>
        <fullName evidence="2">Retrovirus-related Gag polyprotein from transposon HMS-Beagle</fullName>
    </submittedName>
</protein>
<organism evidence="2">
    <name type="scientific">Ceratitis capitata</name>
    <name type="common">Mediterranean fruit fly</name>
    <name type="synonym">Tephritis capitata</name>
    <dbReference type="NCBI Taxonomy" id="7213"/>
    <lineage>
        <taxon>Eukaryota</taxon>
        <taxon>Metazoa</taxon>
        <taxon>Ecdysozoa</taxon>
        <taxon>Arthropoda</taxon>
        <taxon>Hexapoda</taxon>
        <taxon>Insecta</taxon>
        <taxon>Pterygota</taxon>
        <taxon>Neoptera</taxon>
        <taxon>Endopterygota</taxon>
        <taxon>Diptera</taxon>
        <taxon>Brachycera</taxon>
        <taxon>Muscomorpha</taxon>
        <taxon>Tephritoidea</taxon>
        <taxon>Tephritidae</taxon>
        <taxon>Ceratitis</taxon>
        <taxon>Ceratitis</taxon>
    </lineage>
</organism>
<feature type="region of interest" description="Disordered" evidence="1">
    <location>
        <begin position="370"/>
        <end position="391"/>
    </location>
</feature>
<proteinExistence type="evidence at transcript level"/>
<dbReference type="EMBL" id="GAMC01009520">
    <property type="protein sequence ID" value="JAB97035.1"/>
    <property type="molecule type" value="mRNA"/>
</dbReference>